<dbReference type="InterPro" id="IPR014878">
    <property type="entry name" value="THAP4-like_heme-bd"/>
</dbReference>
<dbReference type="CDD" id="cd07828">
    <property type="entry name" value="lipocalin_heme-bd-THAP4-like"/>
    <property type="match status" value="1"/>
</dbReference>
<comment type="caution">
    <text evidence="2">The sequence shown here is derived from an EMBL/GenBank/DDBJ whole genome shotgun (WGS) entry which is preliminary data.</text>
</comment>
<dbReference type="SUPFAM" id="SSF50814">
    <property type="entry name" value="Lipocalins"/>
    <property type="match status" value="1"/>
</dbReference>
<dbReference type="Pfam" id="PF08768">
    <property type="entry name" value="THAP4_heme-bd"/>
    <property type="match status" value="1"/>
</dbReference>
<dbReference type="InterPro" id="IPR012674">
    <property type="entry name" value="Calycin"/>
</dbReference>
<proteinExistence type="predicted"/>
<sequence>MTSPTDPLHELAALAGTWHGTGHGHYPTIEEFDYREEIELAPSGKPFLFYRSRTWNLRTEQPMHTECGYLRRTTSGSIEWLLSQPTGFTEIHATRWHGGVLEFHPVRIERSVEAKPVHDVRRKLVLEGDRLVFDMWMAHAETPLTHHLHAEYARG</sequence>
<evidence type="ECO:0000313" key="3">
    <source>
        <dbReference type="Proteomes" id="UP000642993"/>
    </source>
</evidence>
<organism evidence="2 3">
    <name type="scientific">Lolliginicoccus lacisalsi</name>
    <dbReference type="NCBI Taxonomy" id="2742202"/>
    <lineage>
        <taxon>Bacteria</taxon>
        <taxon>Bacillati</taxon>
        <taxon>Actinomycetota</taxon>
        <taxon>Actinomycetes</taxon>
        <taxon>Mycobacteriales</taxon>
        <taxon>Hoyosellaceae</taxon>
        <taxon>Lolliginicoccus</taxon>
    </lineage>
</organism>
<dbReference type="InterPro" id="IPR045165">
    <property type="entry name" value="Nitrobindin"/>
</dbReference>
<feature type="domain" description="THAP4-like heme-binding" evidence="1">
    <location>
        <begin position="8"/>
        <end position="154"/>
    </location>
</feature>
<evidence type="ECO:0000259" key="1">
    <source>
        <dbReference type="Pfam" id="PF08768"/>
    </source>
</evidence>
<evidence type="ECO:0000313" key="2">
    <source>
        <dbReference type="EMBL" id="MBD8506068.1"/>
    </source>
</evidence>
<dbReference type="Proteomes" id="UP000642993">
    <property type="component" value="Unassembled WGS sequence"/>
</dbReference>
<protein>
    <submittedName>
        <fullName evidence="2">FABP family protein</fullName>
    </submittedName>
</protein>
<keyword evidence="3" id="KW-1185">Reference proteome</keyword>
<reference evidence="2" key="1">
    <citation type="submission" date="2020-09" db="EMBL/GenBank/DDBJ databases">
        <title>Hoyosella lacisalsi sp. nov., a halotolerant actinobacterium isolated from soil of Lake Gudzhirganskoe.</title>
        <authorList>
            <person name="Yang Q."/>
            <person name="Guo P.Y."/>
            <person name="Liu S.W."/>
            <person name="Li F.N."/>
            <person name="Sun C.H."/>
        </authorList>
    </citation>
    <scope>NUCLEOTIDE SEQUENCE</scope>
    <source>
        <strain evidence="2">G463</strain>
    </source>
</reference>
<dbReference type="AlphaFoldDB" id="A0A927JBJ4"/>
<accession>A0A927JBJ4</accession>
<dbReference type="Gene3D" id="2.40.128.20">
    <property type="match status" value="1"/>
</dbReference>
<gene>
    <name evidence="2" type="ORF">HT102_06175</name>
</gene>
<dbReference type="PANTHER" id="PTHR15854">
    <property type="entry name" value="THAP4 PROTEIN"/>
    <property type="match status" value="1"/>
</dbReference>
<name>A0A927JBJ4_9ACTN</name>
<dbReference type="PANTHER" id="PTHR15854:SF4">
    <property type="entry name" value="PEROXYNITRITE ISOMERASE THAP4"/>
    <property type="match status" value="1"/>
</dbReference>
<dbReference type="RefSeq" id="WP_192038546.1">
    <property type="nucleotide sequence ID" value="NZ_JACYWE010000003.1"/>
</dbReference>
<dbReference type="EMBL" id="JACYWE010000003">
    <property type="protein sequence ID" value="MBD8506068.1"/>
    <property type="molecule type" value="Genomic_DNA"/>
</dbReference>